<dbReference type="GO" id="GO:0032259">
    <property type="term" value="P:methylation"/>
    <property type="evidence" value="ECO:0007669"/>
    <property type="project" value="UniProtKB-KW"/>
</dbReference>
<dbReference type="KEGG" id="cfer:D4Z93_10675"/>
<evidence type="ECO:0000313" key="11">
    <source>
        <dbReference type="Proteomes" id="UP000266301"/>
    </source>
</evidence>
<keyword evidence="6" id="KW-0238">DNA-binding</keyword>
<protein>
    <recommendedName>
        <fullName evidence="1">site-specific DNA-methyltransferase (adenine-specific)</fullName>
        <ecNumber evidence="1">2.1.1.72</ecNumber>
    </recommendedName>
</protein>
<keyword evidence="5" id="KW-0680">Restriction system</keyword>
<dbReference type="EMBL" id="CP032416">
    <property type="protein sequence ID" value="AYD40959.1"/>
    <property type="molecule type" value="Genomic_DNA"/>
</dbReference>
<dbReference type="InterPro" id="IPR025931">
    <property type="entry name" value="TaqI_C"/>
</dbReference>
<dbReference type="Gene3D" id="3.90.220.10">
    <property type="entry name" value="Adenine-n6-DNA-methyltransferase Taqi, Chain A, domain 2"/>
    <property type="match status" value="1"/>
</dbReference>
<feature type="domain" description="Type II methyltransferase M.TaqI-like" evidence="8">
    <location>
        <begin position="118"/>
        <end position="266"/>
    </location>
</feature>
<keyword evidence="4" id="KW-0949">S-adenosyl-L-methionine</keyword>
<evidence type="ECO:0000259" key="9">
    <source>
        <dbReference type="Pfam" id="PF12950"/>
    </source>
</evidence>
<dbReference type="EC" id="2.1.1.72" evidence="1"/>
<dbReference type="SUPFAM" id="SSF53335">
    <property type="entry name" value="S-adenosyl-L-methionine-dependent methyltransferases"/>
    <property type="match status" value="1"/>
</dbReference>
<dbReference type="Pfam" id="PF07669">
    <property type="entry name" value="Eco57I"/>
    <property type="match status" value="1"/>
</dbReference>
<dbReference type="PROSITE" id="PS00092">
    <property type="entry name" value="N6_MTASE"/>
    <property type="match status" value="1"/>
</dbReference>
<organism evidence="10 11">
    <name type="scientific">Clostridium fermenticellae</name>
    <dbReference type="NCBI Taxonomy" id="2068654"/>
    <lineage>
        <taxon>Bacteria</taxon>
        <taxon>Bacillati</taxon>
        <taxon>Bacillota</taxon>
        <taxon>Clostridia</taxon>
        <taxon>Eubacteriales</taxon>
        <taxon>Clostridiaceae</taxon>
        <taxon>Clostridium</taxon>
    </lineage>
</organism>
<dbReference type="Proteomes" id="UP000266301">
    <property type="component" value="Chromosome"/>
</dbReference>
<dbReference type="PRINTS" id="PR00507">
    <property type="entry name" value="N12N6MTFRASE"/>
</dbReference>
<evidence type="ECO:0000313" key="10">
    <source>
        <dbReference type="EMBL" id="AYD40959.1"/>
    </source>
</evidence>
<comment type="catalytic activity">
    <reaction evidence="7">
        <text>a 2'-deoxyadenosine in DNA + S-adenosyl-L-methionine = an N(6)-methyl-2'-deoxyadenosine in DNA + S-adenosyl-L-homocysteine + H(+)</text>
        <dbReference type="Rhea" id="RHEA:15197"/>
        <dbReference type="Rhea" id="RHEA-COMP:12418"/>
        <dbReference type="Rhea" id="RHEA-COMP:12419"/>
        <dbReference type="ChEBI" id="CHEBI:15378"/>
        <dbReference type="ChEBI" id="CHEBI:57856"/>
        <dbReference type="ChEBI" id="CHEBI:59789"/>
        <dbReference type="ChEBI" id="CHEBI:90615"/>
        <dbReference type="ChEBI" id="CHEBI:90616"/>
        <dbReference type="EC" id="2.1.1.72"/>
    </reaction>
</comment>
<dbReference type="InterPro" id="IPR011639">
    <property type="entry name" value="MethylTrfase_TaqI-like_dom"/>
</dbReference>
<evidence type="ECO:0000256" key="3">
    <source>
        <dbReference type="ARBA" id="ARBA00022679"/>
    </source>
</evidence>
<dbReference type="PANTHER" id="PTHR33841:SF6">
    <property type="entry name" value="TYPE II METHYLTRANSFERASE M.HINDII"/>
    <property type="match status" value="1"/>
</dbReference>
<dbReference type="REBASE" id="274538">
    <property type="entry name" value="M.Csp901ORF10675P"/>
</dbReference>
<evidence type="ECO:0000256" key="7">
    <source>
        <dbReference type="ARBA" id="ARBA00047942"/>
    </source>
</evidence>
<dbReference type="AlphaFoldDB" id="A0A386H5H2"/>
<evidence type="ECO:0000256" key="1">
    <source>
        <dbReference type="ARBA" id="ARBA00011900"/>
    </source>
</evidence>
<dbReference type="InterPro" id="IPR029063">
    <property type="entry name" value="SAM-dependent_MTases_sf"/>
</dbReference>
<evidence type="ECO:0000259" key="8">
    <source>
        <dbReference type="Pfam" id="PF07669"/>
    </source>
</evidence>
<dbReference type="SUPFAM" id="SSF116734">
    <property type="entry name" value="DNA methylase specificity domain"/>
    <property type="match status" value="1"/>
</dbReference>
<accession>A0A386H5H2</accession>
<name>A0A386H5H2_9CLOT</name>
<evidence type="ECO:0000256" key="5">
    <source>
        <dbReference type="ARBA" id="ARBA00022747"/>
    </source>
</evidence>
<dbReference type="InterPro" id="IPR002052">
    <property type="entry name" value="DNA_methylase_N6_adenine_CS"/>
</dbReference>
<dbReference type="GO" id="GO:0003677">
    <property type="term" value="F:DNA binding"/>
    <property type="evidence" value="ECO:0007669"/>
    <property type="project" value="UniProtKB-KW"/>
</dbReference>
<feature type="domain" description="TaqI-like C-terminal specificity" evidence="9">
    <location>
        <begin position="369"/>
        <end position="486"/>
    </location>
</feature>
<evidence type="ECO:0000256" key="2">
    <source>
        <dbReference type="ARBA" id="ARBA00022603"/>
    </source>
</evidence>
<proteinExistence type="predicted"/>
<sequence length="551" mass="64752">MFDENSILGLQYENLMDKSKRKDNGAFYTPDFIIGYMMENALKNVDVVNNPFLKVLDPSCGSGYFLIEVYNILFKKFSDSINKIKAKYSREIYTVYNDKISSDSYWTLKNLPYHILKNCIYGSDIDNSAVEFTKLNLMRAAKIELNLSSNVVCCNSLIKWENMNGNKILRNFWRNSYDFIVGNPPWVSMKRKYARNIDRALIKYYIKEYQGNLYLPNLYECFIKRSLQVLEFNGIMAFVLPCTFARNLQYVEFRKIILNKYNLMNLAFEMEFPNINTDIMVMILKKNYDPNNKVCLDIYGKRKYYIYQNLYLSNRNYEFSYESNNLNSLIKSFIEYNSVSLGEICLTFTGFIGIKSKITKYRINDSQVRILKGENISNFKVLNINYYEFNDDNIKGGTKDIRKLKCKNKIIIRKTGHTIVAALDTEGTIIEQSLYGLINLSDKFSYKYVLGILNSKLIQWYYLNFLITNERSMPQIKKYDLNLIPIKCCDKADQSLVEEIVDKLISEKDSRPELKEILDKVIFKMYGIQKEYVDIINSSFKFTVKSKKNEH</sequence>
<dbReference type="PANTHER" id="PTHR33841">
    <property type="entry name" value="DNA METHYLTRANSFERASE YEEA-RELATED"/>
    <property type="match status" value="1"/>
</dbReference>
<dbReference type="InterPro" id="IPR050953">
    <property type="entry name" value="N4_N6_ade-DNA_methylase"/>
</dbReference>
<dbReference type="Gene3D" id="3.40.50.150">
    <property type="entry name" value="Vaccinia Virus protein VP39"/>
    <property type="match status" value="1"/>
</dbReference>
<evidence type="ECO:0000256" key="4">
    <source>
        <dbReference type="ARBA" id="ARBA00022691"/>
    </source>
</evidence>
<dbReference type="OrthoDB" id="9815272at2"/>
<dbReference type="InterPro" id="IPR023135">
    <property type="entry name" value="N6_DNA_MeTrfase_TaqI_C"/>
</dbReference>
<dbReference type="GO" id="GO:0009307">
    <property type="term" value="P:DNA restriction-modification system"/>
    <property type="evidence" value="ECO:0007669"/>
    <property type="project" value="UniProtKB-KW"/>
</dbReference>
<reference evidence="10 11" key="1">
    <citation type="journal article" date="2019" name="Int. J. Syst. Evol. Microbiol.">
        <title>Clostridium fermenticellae sp. nov., isolated from the mud in a fermentation cellar for the production of the Chinese liquor, baijiu.</title>
        <authorList>
            <person name="Xu P.X."/>
            <person name="Chai L.J."/>
            <person name="Qiu T."/>
            <person name="Zhang X.J."/>
            <person name="Lu Z.M."/>
            <person name="Xiao C."/>
            <person name="Wang S.T."/>
            <person name="Shen C.H."/>
            <person name="Shi J.S."/>
            <person name="Xu Z.H."/>
        </authorList>
    </citation>
    <scope>NUCLEOTIDE SEQUENCE [LARGE SCALE GENOMIC DNA]</scope>
    <source>
        <strain evidence="10 11">JN500901</strain>
    </source>
</reference>
<dbReference type="Pfam" id="PF12950">
    <property type="entry name" value="TaqI_C"/>
    <property type="match status" value="1"/>
</dbReference>
<evidence type="ECO:0000256" key="6">
    <source>
        <dbReference type="ARBA" id="ARBA00023125"/>
    </source>
</evidence>
<keyword evidence="3 10" id="KW-0808">Transferase</keyword>
<keyword evidence="2 10" id="KW-0489">Methyltransferase</keyword>
<dbReference type="GO" id="GO:0009007">
    <property type="term" value="F:site-specific DNA-methyltransferase (adenine-specific) activity"/>
    <property type="evidence" value="ECO:0007669"/>
    <property type="project" value="UniProtKB-EC"/>
</dbReference>
<keyword evidence="11" id="KW-1185">Reference proteome</keyword>
<dbReference type="RefSeq" id="WP_119973410.1">
    <property type="nucleotide sequence ID" value="NZ_CP032416.1"/>
</dbReference>
<gene>
    <name evidence="10" type="ORF">D4Z93_10675</name>
</gene>